<protein>
    <submittedName>
        <fullName evidence="2">Uncharacterized protein</fullName>
    </submittedName>
</protein>
<evidence type="ECO:0000313" key="2">
    <source>
        <dbReference type="EMBL" id="HIX64687.1"/>
    </source>
</evidence>
<dbReference type="EMBL" id="DXES01000011">
    <property type="protein sequence ID" value="HIX64687.1"/>
    <property type="molecule type" value="Genomic_DNA"/>
</dbReference>
<feature type="signal peptide" evidence="1">
    <location>
        <begin position="1"/>
        <end position="24"/>
    </location>
</feature>
<dbReference type="Proteomes" id="UP000886800">
    <property type="component" value="Unassembled WGS sequence"/>
</dbReference>
<gene>
    <name evidence="2" type="ORF">H9736_00405</name>
</gene>
<name>A0A9D1WPV5_9FIRM</name>
<comment type="caution">
    <text evidence="2">The sequence shown here is derived from an EMBL/GenBank/DDBJ whole genome shotgun (WGS) entry which is preliminary data.</text>
</comment>
<reference evidence="2" key="2">
    <citation type="submission" date="2021-04" db="EMBL/GenBank/DDBJ databases">
        <authorList>
            <person name="Gilroy R."/>
        </authorList>
    </citation>
    <scope>NUCLEOTIDE SEQUENCE</scope>
    <source>
        <strain evidence="2">CHK188-5543</strain>
    </source>
</reference>
<evidence type="ECO:0000313" key="3">
    <source>
        <dbReference type="Proteomes" id="UP000886800"/>
    </source>
</evidence>
<reference evidence="2" key="1">
    <citation type="journal article" date="2021" name="PeerJ">
        <title>Extensive microbial diversity within the chicken gut microbiome revealed by metagenomics and culture.</title>
        <authorList>
            <person name="Gilroy R."/>
            <person name="Ravi A."/>
            <person name="Getino M."/>
            <person name="Pursley I."/>
            <person name="Horton D.L."/>
            <person name="Alikhan N.F."/>
            <person name="Baker D."/>
            <person name="Gharbi K."/>
            <person name="Hall N."/>
            <person name="Watson M."/>
            <person name="Adriaenssens E.M."/>
            <person name="Foster-Nyarko E."/>
            <person name="Jarju S."/>
            <person name="Secka A."/>
            <person name="Antonio M."/>
            <person name="Oren A."/>
            <person name="Chaudhuri R.R."/>
            <person name="La Ragione R."/>
            <person name="Hildebrand F."/>
            <person name="Pallen M.J."/>
        </authorList>
    </citation>
    <scope>NUCLEOTIDE SEQUENCE</scope>
    <source>
        <strain evidence="2">CHK188-5543</strain>
    </source>
</reference>
<feature type="chain" id="PRO_5039666873" evidence="1">
    <location>
        <begin position="25"/>
        <end position="121"/>
    </location>
</feature>
<keyword evidence="1" id="KW-0732">Signal</keyword>
<proteinExistence type="predicted"/>
<sequence>MWRRGLCLAVLLAALPLWGVPAQAGQRLVTLPGGLRRVQVQELDRQLGTPVQWMAVTQLPADTVAYLDGRPLALGQRLDRAEVDRLYLFSPREQLWMGVLAVPESAPRNSGLRIRCINPAF</sequence>
<organism evidence="2 3">
    <name type="scientific">Candidatus Anaerotruncus excrementipullorum</name>
    <dbReference type="NCBI Taxonomy" id="2838465"/>
    <lineage>
        <taxon>Bacteria</taxon>
        <taxon>Bacillati</taxon>
        <taxon>Bacillota</taxon>
        <taxon>Clostridia</taxon>
        <taxon>Eubacteriales</taxon>
        <taxon>Oscillospiraceae</taxon>
        <taxon>Anaerotruncus</taxon>
    </lineage>
</organism>
<dbReference type="AlphaFoldDB" id="A0A9D1WPV5"/>
<evidence type="ECO:0000256" key="1">
    <source>
        <dbReference type="SAM" id="SignalP"/>
    </source>
</evidence>
<accession>A0A9D1WPV5</accession>